<sequence>MGSSAAVVCAVGPMSAGGVAGRASEARRSDGASEALAGVTEKHQGAHVGGAAGEEKHQGARGRSDSGESIRGGATEWRRASGATGGQEAYQGSVAGWVGIRRLARVAEKHQRARDEELAAKRP</sequence>
<evidence type="ECO:0000256" key="1">
    <source>
        <dbReference type="SAM" id="MobiDB-lite"/>
    </source>
</evidence>
<feature type="compositionally biased region" description="Basic and acidic residues" evidence="1">
    <location>
        <begin position="53"/>
        <end position="68"/>
    </location>
</feature>
<keyword evidence="3" id="KW-1185">Reference proteome</keyword>
<gene>
    <name evidence="2" type="ORF">CYMTET_56636</name>
</gene>
<accession>A0AAE0BBX8</accession>
<proteinExistence type="predicted"/>
<comment type="caution">
    <text evidence="2">The sequence shown here is derived from an EMBL/GenBank/DDBJ whole genome shotgun (WGS) entry which is preliminary data.</text>
</comment>
<feature type="region of interest" description="Disordered" evidence="1">
    <location>
        <begin position="15"/>
        <end position="88"/>
    </location>
</feature>
<reference evidence="2 3" key="1">
    <citation type="journal article" date="2015" name="Genome Biol. Evol.">
        <title>Comparative Genomics of a Bacterivorous Green Alga Reveals Evolutionary Causalities and Consequences of Phago-Mixotrophic Mode of Nutrition.</title>
        <authorList>
            <person name="Burns J.A."/>
            <person name="Paasch A."/>
            <person name="Narechania A."/>
            <person name="Kim E."/>
        </authorList>
    </citation>
    <scope>NUCLEOTIDE SEQUENCE [LARGE SCALE GENOMIC DNA]</scope>
    <source>
        <strain evidence="2 3">PLY_AMNH</strain>
    </source>
</reference>
<name>A0AAE0BBX8_9CHLO</name>
<dbReference type="Proteomes" id="UP001190700">
    <property type="component" value="Unassembled WGS sequence"/>
</dbReference>
<organism evidence="2 3">
    <name type="scientific">Cymbomonas tetramitiformis</name>
    <dbReference type="NCBI Taxonomy" id="36881"/>
    <lineage>
        <taxon>Eukaryota</taxon>
        <taxon>Viridiplantae</taxon>
        <taxon>Chlorophyta</taxon>
        <taxon>Pyramimonadophyceae</taxon>
        <taxon>Pyramimonadales</taxon>
        <taxon>Pyramimonadaceae</taxon>
        <taxon>Cymbomonas</taxon>
    </lineage>
</organism>
<dbReference type="AlphaFoldDB" id="A0AAE0BBX8"/>
<evidence type="ECO:0000313" key="2">
    <source>
        <dbReference type="EMBL" id="KAK3233045.1"/>
    </source>
</evidence>
<protein>
    <submittedName>
        <fullName evidence="2">Uncharacterized protein</fullName>
    </submittedName>
</protein>
<dbReference type="EMBL" id="LGRX02035817">
    <property type="protein sequence ID" value="KAK3233045.1"/>
    <property type="molecule type" value="Genomic_DNA"/>
</dbReference>
<evidence type="ECO:0000313" key="3">
    <source>
        <dbReference type="Proteomes" id="UP001190700"/>
    </source>
</evidence>